<keyword evidence="4" id="KW-0479">Metal-binding</keyword>
<evidence type="ECO:0000256" key="1">
    <source>
        <dbReference type="ARBA" id="ARBA00001942"/>
    </source>
</evidence>
<dbReference type="Pfam" id="PF00384">
    <property type="entry name" value="Molybdopterin"/>
    <property type="match status" value="1"/>
</dbReference>
<protein>
    <submittedName>
        <fullName evidence="9">Formate dehydrogenase</fullName>
    </submittedName>
</protein>
<dbReference type="PROSITE" id="PS51669">
    <property type="entry name" value="4FE4S_MOW_BIS_MGD"/>
    <property type="match status" value="1"/>
</dbReference>
<keyword evidence="10" id="KW-1185">Reference proteome</keyword>
<evidence type="ECO:0000313" key="9">
    <source>
        <dbReference type="EMBL" id="BCR03985.1"/>
    </source>
</evidence>
<dbReference type="SUPFAM" id="SSF53706">
    <property type="entry name" value="Formate dehydrogenase/DMSO reductase, domains 1-3"/>
    <property type="match status" value="1"/>
</dbReference>
<dbReference type="Gene3D" id="3.40.228.10">
    <property type="entry name" value="Dimethylsulfoxide Reductase, domain 2"/>
    <property type="match status" value="1"/>
</dbReference>
<dbReference type="InterPro" id="IPR006655">
    <property type="entry name" value="Mopterin_OxRdtase_prok_CS"/>
</dbReference>
<dbReference type="CDD" id="cd02786">
    <property type="entry name" value="MopB_CT_3"/>
    <property type="match status" value="1"/>
</dbReference>
<dbReference type="Gene3D" id="2.20.25.90">
    <property type="entry name" value="ADC-like domains"/>
    <property type="match status" value="1"/>
</dbReference>
<keyword evidence="5" id="KW-0560">Oxidoreductase</keyword>
<evidence type="ECO:0000256" key="3">
    <source>
        <dbReference type="ARBA" id="ARBA00022505"/>
    </source>
</evidence>
<dbReference type="EMBL" id="AP024355">
    <property type="protein sequence ID" value="BCR03985.1"/>
    <property type="molecule type" value="Genomic_DNA"/>
</dbReference>
<comment type="cofactor">
    <cofactor evidence="1">
        <name>Mo-bis(molybdopterin guanine dinucleotide)</name>
        <dbReference type="ChEBI" id="CHEBI:60539"/>
    </cofactor>
</comment>
<name>A0ABM8HTM3_9BACT</name>
<dbReference type="Pfam" id="PF04879">
    <property type="entry name" value="Molybdop_Fe4S4"/>
    <property type="match status" value="1"/>
</dbReference>
<dbReference type="Pfam" id="PF01568">
    <property type="entry name" value="Molydop_binding"/>
    <property type="match status" value="1"/>
</dbReference>
<feature type="domain" description="4Fe-4S Mo/W bis-MGD-type" evidence="8">
    <location>
        <begin position="3"/>
        <end position="60"/>
    </location>
</feature>
<dbReference type="InterPro" id="IPR006657">
    <property type="entry name" value="MoPterin_dinucl-bd_dom"/>
</dbReference>
<dbReference type="InterPro" id="IPR006963">
    <property type="entry name" value="Mopterin_OxRdtase_4Fe-4S_dom"/>
</dbReference>
<dbReference type="CDD" id="cd02766">
    <property type="entry name" value="MopB_3"/>
    <property type="match status" value="1"/>
</dbReference>
<evidence type="ECO:0000256" key="6">
    <source>
        <dbReference type="ARBA" id="ARBA00023004"/>
    </source>
</evidence>
<evidence type="ECO:0000256" key="2">
    <source>
        <dbReference type="ARBA" id="ARBA00010312"/>
    </source>
</evidence>
<evidence type="ECO:0000259" key="8">
    <source>
        <dbReference type="PROSITE" id="PS51669"/>
    </source>
</evidence>
<accession>A0ABM8HTM3</accession>
<dbReference type="InterPro" id="IPR006656">
    <property type="entry name" value="Mopterin_OxRdtase"/>
</dbReference>
<keyword evidence="6" id="KW-0408">Iron</keyword>
<dbReference type="InterPro" id="IPR009010">
    <property type="entry name" value="Asp_de-COase-like_dom_sf"/>
</dbReference>
<evidence type="ECO:0000256" key="5">
    <source>
        <dbReference type="ARBA" id="ARBA00023002"/>
    </source>
</evidence>
<dbReference type="PANTHER" id="PTHR43742">
    <property type="entry name" value="TRIMETHYLAMINE-N-OXIDE REDUCTASE"/>
    <property type="match status" value="1"/>
</dbReference>
<gene>
    <name evidence="9" type="ORF">DESUT3_10540</name>
</gene>
<dbReference type="Gene3D" id="2.40.40.20">
    <property type="match status" value="1"/>
</dbReference>
<dbReference type="Gene3D" id="3.30.2070.10">
    <property type="entry name" value="Formate dehydrogenase/DMSO reductase"/>
    <property type="match status" value="1"/>
</dbReference>
<dbReference type="InterPro" id="IPR037920">
    <property type="entry name" value="YoaE_C"/>
</dbReference>
<dbReference type="Proteomes" id="UP001319827">
    <property type="component" value="Chromosome"/>
</dbReference>
<evidence type="ECO:0000313" key="10">
    <source>
        <dbReference type="Proteomes" id="UP001319827"/>
    </source>
</evidence>
<evidence type="ECO:0000256" key="4">
    <source>
        <dbReference type="ARBA" id="ARBA00022723"/>
    </source>
</evidence>
<keyword evidence="3" id="KW-0500">Molybdenum</keyword>
<dbReference type="InterPro" id="IPR050612">
    <property type="entry name" value="Prok_Mopterin_Oxidored"/>
</dbReference>
<dbReference type="Gene3D" id="3.40.50.740">
    <property type="match status" value="1"/>
</dbReference>
<dbReference type="PANTHER" id="PTHR43742:SF6">
    <property type="entry name" value="OXIDOREDUCTASE YYAE-RELATED"/>
    <property type="match status" value="1"/>
</dbReference>
<dbReference type="PROSITE" id="PS00490">
    <property type="entry name" value="MOLYBDOPTERIN_PROK_2"/>
    <property type="match status" value="1"/>
</dbReference>
<organism evidence="9 10">
    <name type="scientific">Desulfuromonas versatilis</name>
    <dbReference type="NCBI Taxonomy" id="2802975"/>
    <lineage>
        <taxon>Bacteria</taxon>
        <taxon>Pseudomonadati</taxon>
        <taxon>Thermodesulfobacteriota</taxon>
        <taxon>Desulfuromonadia</taxon>
        <taxon>Desulfuromonadales</taxon>
        <taxon>Desulfuromonadaceae</taxon>
        <taxon>Desulfuromonas</taxon>
    </lineage>
</organism>
<comment type="similarity">
    <text evidence="2">Belongs to the prokaryotic molybdopterin-containing oxidoreductase family.</text>
</comment>
<keyword evidence="7" id="KW-0411">Iron-sulfur</keyword>
<evidence type="ECO:0000256" key="7">
    <source>
        <dbReference type="ARBA" id="ARBA00023014"/>
    </source>
</evidence>
<dbReference type="SMART" id="SM00926">
    <property type="entry name" value="Molybdop_Fe4S4"/>
    <property type="match status" value="1"/>
</dbReference>
<reference evidence="9 10" key="2">
    <citation type="journal article" date="2021" name="Int. J. Syst. Evol. Microbiol.">
        <title>Isolation and Polyphasic Characterization of Desulfuromonas versatilis sp. Nov., an Electrogenic Bacteria Capable of Versatile Metabolism Isolated from a Graphene Oxide-Reducing Enrichment Culture.</title>
        <authorList>
            <person name="Xie L."/>
            <person name="Yoshida N."/>
            <person name="Ishii S."/>
            <person name="Meng L."/>
        </authorList>
    </citation>
    <scope>NUCLEOTIDE SEQUENCE [LARGE SCALE GENOMIC DNA]</scope>
    <source>
        <strain evidence="9 10">NIT-T3</strain>
    </source>
</reference>
<reference evidence="9 10" key="1">
    <citation type="journal article" date="2016" name="C (Basel)">
        <title>Selective Growth of and Electricity Production by Marine Exoelectrogenic Bacteria in Self-Aggregated Hydrogel of Microbially Reduced Graphene Oxide.</title>
        <authorList>
            <person name="Yoshida N."/>
            <person name="Goto Y."/>
            <person name="Miyata Y."/>
        </authorList>
    </citation>
    <scope>NUCLEOTIDE SEQUENCE [LARGE SCALE GENOMIC DNA]</scope>
    <source>
        <strain evidence="9 10">NIT-T3</strain>
    </source>
</reference>
<dbReference type="SUPFAM" id="SSF50692">
    <property type="entry name" value="ADC-like"/>
    <property type="match status" value="1"/>
</dbReference>
<dbReference type="RefSeq" id="WP_221251418.1">
    <property type="nucleotide sequence ID" value="NZ_AP024355.1"/>
</dbReference>
<proteinExistence type="inferred from homology"/>
<sequence>MKRRIERSVCPYDCPDTCGMLVEVEGDRAVAVSGDPEHPYTRGVLCPKMNRYQETVHNPRRLTTPLRRTGPKGSGEFAPISWEDAIGYTAFRWRQIIEEYGAEAILPYSYAGTMGLIQRNAGHPFFHRLGASQLLRSICSPAKEEGWKAVMGSTPAVHPDAVELSDLVILWGIHAAATSIHFQIGAQRAKSAGARVWAIDTWETSSTSIADRVVLVRPGSDGALALGLMHILVREELCDEAFLAEQVQGFAELKKEVLPAYDPRTVSELTGVSAATLEEMAKEYGLARAPLIRLGSGLSRYGNGAMTVRTIVALPALVGAYGKLGAGCLCGTSTGGAFAIGEVLREDFMERPTRIVNMNRLGEALNGLAEPPVMALYVYHSNPAAVAPDQNQVLKGLCREELFTVVHERFMTDTARYADIVLPATSSLEHADIYRAYGSYCIQRAKAVIPPVGQSKSNWEVFGLLAEAMGFEEPFFGQSADQLIDHLLSLPTPMRTGIDEAGLAAGRGVELKVAAHAGRYGTPSGKIEILNPAQPHPLPRYLPVHGGAQPLRLMTAPTVYALNASFYERDELRDLQEGMCLLMNREDAEARGLADRSPVVAYNDCGEVEFVLRISDRIPAGVVVAEGVWWLEFTPGARSVNALTSQRLTDQGEGSTFYDNTVEVRPA</sequence>